<name>A0ABP3AVZ4_9LIST</name>
<proteinExistence type="predicted"/>
<dbReference type="RefSeq" id="WP_036098645.1">
    <property type="nucleotide sequence ID" value="NZ_AODF01000065.1"/>
</dbReference>
<reference evidence="1 2" key="1">
    <citation type="journal article" date="2014" name="Int. J. Syst. Evol. Microbiol.">
        <title>Listeria floridensis sp. nov., Listeria aquatica sp. nov., Listeria cornellensis sp. nov., Listeria riparia sp. nov. and Listeria grandensis sp. nov., from agricultural and natural environments.</title>
        <authorList>
            <person name="den Bakker H.C."/>
            <person name="Warchocki S."/>
            <person name="Wright E.M."/>
            <person name="Allred A.F."/>
            <person name="Ahlstrom C."/>
            <person name="Manuel C.S."/>
            <person name="Stasiewicz M.J."/>
            <person name="Burrell A."/>
            <person name="Roof S."/>
            <person name="Strawn L."/>
            <person name="Fortes E.D."/>
            <person name="Nightingale K.K."/>
            <person name="Kephart D."/>
            <person name="Wiedmann M."/>
        </authorList>
    </citation>
    <scope>NUCLEOTIDE SEQUENCE [LARGE SCALE GENOMIC DNA]</scope>
    <source>
        <strain evidence="1 2">FSL S10-1187</strain>
    </source>
</reference>
<dbReference type="EMBL" id="AODF01000065">
    <property type="protein sequence ID" value="EUJ23998.1"/>
    <property type="molecule type" value="Genomic_DNA"/>
</dbReference>
<dbReference type="Proteomes" id="UP000019249">
    <property type="component" value="Unassembled WGS sequence"/>
</dbReference>
<protein>
    <submittedName>
        <fullName evidence="1">Uncharacterized protein</fullName>
    </submittedName>
</protein>
<evidence type="ECO:0000313" key="1">
    <source>
        <dbReference type="EMBL" id="EUJ23998.1"/>
    </source>
</evidence>
<keyword evidence="2" id="KW-1185">Reference proteome</keyword>
<sequence length="120" mass="13675">MAKLNVTADDIQFFKETGALAVGTDDGYVLVEELKAVSKINRKSEIYLVRRVPQNTLHKLIINTKYANKHDFEGRLHSVFMTTVEEAQAKKVARNLQKKPAITPVTAEWCDKLKVLKEEF</sequence>
<evidence type="ECO:0000313" key="2">
    <source>
        <dbReference type="Proteomes" id="UP000019249"/>
    </source>
</evidence>
<accession>A0ABP3AVZ4</accession>
<gene>
    <name evidence="1" type="ORF">MFLO_15755</name>
</gene>
<organism evidence="1 2">
    <name type="scientific">Listeria floridensis FSL S10-1187</name>
    <dbReference type="NCBI Taxonomy" id="1265817"/>
    <lineage>
        <taxon>Bacteria</taxon>
        <taxon>Bacillati</taxon>
        <taxon>Bacillota</taxon>
        <taxon>Bacilli</taxon>
        <taxon>Bacillales</taxon>
        <taxon>Listeriaceae</taxon>
        <taxon>Listeria</taxon>
    </lineage>
</organism>
<comment type="caution">
    <text evidence="1">The sequence shown here is derived from an EMBL/GenBank/DDBJ whole genome shotgun (WGS) entry which is preliminary data.</text>
</comment>